<gene>
    <name evidence="2" type="ORF">HMPREF0731_1371</name>
</gene>
<evidence type="ECO:0000256" key="1">
    <source>
        <dbReference type="SAM" id="MobiDB-lite"/>
    </source>
</evidence>
<dbReference type="HOGENOM" id="CLU_1753636_0_0_5"/>
<feature type="non-terminal residue" evidence="2">
    <location>
        <position position="1"/>
    </location>
</feature>
<name>D5RJW1_9PROT</name>
<sequence length="148" mass="16236">QRAARGTTHRRPGGAAGQAEAVDGQRAELSIPGVVDHVGQLRAQREVAQALGHRRAMQRAVQHRGGAVQVRGDVAGRARVAFPMRRSVPGGAAHPVCSMAVSRHARRPVAAERWQVETRIRYRRLTIPRASHSQSQHPAPNFRDFQKS</sequence>
<evidence type="ECO:0000313" key="3">
    <source>
        <dbReference type="Proteomes" id="UP000005324"/>
    </source>
</evidence>
<keyword evidence="3" id="KW-1185">Reference proteome</keyword>
<feature type="region of interest" description="Disordered" evidence="1">
    <location>
        <begin position="1"/>
        <end position="23"/>
    </location>
</feature>
<reference evidence="2 3" key="1">
    <citation type="submission" date="2010-04" db="EMBL/GenBank/DDBJ databases">
        <authorList>
            <person name="Qin X."/>
            <person name="Bachman B."/>
            <person name="Battles P."/>
            <person name="Bell A."/>
            <person name="Bess C."/>
            <person name="Bickham C."/>
            <person name="Chaboub L."/>
            <person name="Chen D."/>
            <person name="Coyle M."/>
            <person name="Deiros D.R."/>
            <person name="Dinh H."/>
            <person name="Forbes L."/>
            <person name="Fowler G."/>
            <person name="Francisco L."/>
            <person name="Fu Q."/>
            <person name="Gubbala S."/>
            <person name="Hale W."/>
            <person name="Han Y."/>
            <person name="Hemphill L."/>
            <person name="Highlander S.K."/>
            <person name="Hirani K."/>
            <person name="Hogues M."/>
            <person name="Jackson L."/>
            <person name="Jakkamsetti A."/>
            <person name="Javaid M."/>
            <person name="Jiang H."/>
            <person name="Korchina V."/>
            <person name="Kovar C."/>
            <person name="Lara F."/>
            <person name="Lee S."/>
            <person name="Mata R."/>
            <person name="Mathew T."/>
            <person name="Moen C."/>
            <person name="Morales K."/>
            <person name="Munidasa M."/>
            <person name="Nazareth L."/>
            <person name="Ngo R."/>
            <person name="Nguyen L."/>
            <person name="Okwuonu G."/>
            <person name="Ongeri F."/>
            <person name="Patil S."/>
            <person name="Petrosino J."/>
            <person name="Pham C."/>
            <person name="Pham P."/>
            <person name="Pu L.-L."/>
            <person name="Puazo M."/>
            <person name="Raj R."/>
            <person name="Reid J."/>
            <person name="Rouhana J."/>
            <person name="Saada N."/>
            <person name="Shang Y."/>
            <person name="Simmons D."/>
            <person name="Thornton R."/>
            <person name="Warren J."/>
            <person name="Weissenberger G."/>
            <person name="Zhang J."/>
            <person name="Zhang L."/>
            <person name="Zhou C."/>
            <person name="Zhu D."/>
            <person name="Muzny D."/>
            <person name="Worley K."/>
            <person name="Gibbs R."/>
        </authorList>
    </citation>
    <scope>NUCLEOTIDE SEQUENCE [LARGE SCALE GENOMIC DNA]</scope>
    <source>
        <strain evidence="2 3">ATCC 49957</strain>
    </source>
</reference>
<feature type="region of interest" description="Disordered" evidence="1">
    <location>
        <begin position="127"/>
        <end position="148"/>
    </location>
</feature>
<protein>
    <submittedName>
        <fullName evidence="2">Uncharacterized protein</fullName>
    </submittedName>
</protein>
<evidence type="ECO:0000313" key="2">
    <source>
        <dbReference type="EMBL" id="EFH12400.1"/>
    </source>
</evidence>
<dbReference type="AlphaFoldDB" id="D5RJW1"/>
<dbReference type="EMBL" id="ADVL01000229">
    <property type="protein sequence ID" value="EFH12400.1"/>
    <property type="molecule type" value="Genomic_DNA"/>
</dbReference>
<organism evidence="2 3">
    <name type="scientific">Pseudoroseomonas cervicalis ATCC 49957</name>
    <dbReference type="NCBI Taxonomy" id="525371"/>
    <lineage>
        <taxon>Bacteria</taxon>
        <taxon>Pseudomonadati</taxon>
        <taxon>Pseudomonadota</taxon>
        <taxon>Alphaproteobacteria</taxon>
        <taxon>Acetobacterales</taxon>
        <taxon>Roseomonadaceae</taxon>
        <taxon>Roseomonas</taxon>
    </lineage>
</organism>
<dbReference type="Proteomes" id="UP000005324">
    <property type="component" value="Unassembled WGS sequence"/>
</dbReference>
<accession>D5RJW1</accession>
<comment type="caution">
    <text evidence="2">The sequence shown here is derived from an EMBL/GenBank/DDBJ whole genome shotgun (WGS) entry which is preliminary data.</text>
</comment>
<proteinExistence type="predicted"/>